<sequence length="64" mass="6561">MCLDWEVALGLTIAVTLCWTVFSVTPVAALPFLLAAACPLSMLWIRHAAPPQAPASAPGLAGSA</sequence>
<accession>A0ABW5P3B6</accession>
<comment type="caution">
    <text evidence="1">The sequence shown here is derived from an EMBL/GenBank/DDBJ whole genome shotgun (WGS) entry which is preliminary data.</text>
</comment>
<proteinExistence type="predicted"/>
<keyword evidence="2" id="KW-1185">Reference proteome</keyword>
<evidence type="ECO:0008006" key="3">
    <source>
        <dbReference type="Google" id="ProtNLM"/>
    </source>
</evidence>
<name>A0ABW5P3B6_9DEIO</name>
<dbReference type="Proteomes" id="UP001597475">
    <property type="component" value="Unassembled WGS sequence"/>
</dbReference>
<gene>
    <name evidence="1" type="ORF">ACFSR9_08005</name>
</gene>
<reference evidence="2" key="1">
    <citation type="journal article" date="2019" name="Int. J. Syst. Evol. Microbiol.">
        <title>The Global Catalogue of Microorganisms (GCM) 10K type strain sequencing project: providing services to taxonomists for standard genome sequencing and annotation.</title>
        <authorList>
            <consortium name="The Broad Institute Genomics Platform"/>
            <consortium name="The Broad Institute Genome Sequencing Center for Infectious Disease"/>
            <person name="Wu L."/>
            <person name="Ma J."/>
        </authorList>
    </citation>
    <scope>NUCLEOTIDE SEQUENCE [LARGE SCALE GENOMIC DNA]</scope>
    <source>
        <strain evidence="2">KCTC 33842</strain>
    </source>
</reference>
<dbReference type="EMBL" id="JBHUMK010000035">
    <property type="protein sequence ID" value="MFD2609376.1"/>
    <property type="molecule type" value="Genomic_DNA"/>
</dbReference>
<organism evidence="1 2">
    <name type="scientific">Deinococcus taklimakanensis</name>
    <dbReference type="NCBI Taxonomy" id="536443"/>
    <lineage>
        <taxon>Bacteria</taxon>
        <taxon>Thermotogati</taxon>
        <taxon>Deinococcota</taxon>
        <taxon>Deinococci</taxon>
        <taxon>Deinococcales</taxon>
        <taxon>Deinococcaceae</taxon>
        <taxon>Deinococcus</taxon>
    </lineage>
</organism>
<evidence type="ECO:0000313" key="1">
    <source>
        <dbReference type="EMBL" id="MFD2609376.1"/>
    </source>
</evidence>
<evidence type="ECO:0000313" key="2">
    <source>
        <dbReference type="Proteomes" id="UP001597475"/>
    </source>
</evidence>
<protein>
    <recommendedName>
        <fullName evidence="3">DUF2933 domain-containing protein</fullName>
    </recommendedName>
</protein>